<dbReference type="NCBIfam" id="TIGR00738">
    <property type="entry name" value="rrf2_super"/>
    <property type="match status" value="1"/>
</dbReference>
<dbReference type="Gene3D" id="1.10.10.10">
    <property type="entry name" value="Winged helix-like DNA-binding domain superfamily/Winged helix DNA-binding domain"/>
    <property type="match status" value="1"/>
</dbReference>
<gene>
    <name evidence="1" type="ORF">KP77_11340</name>
</gene>
<name>A0A0C2VRS4_9BACL</name>
<dbReference type="GO" id="GO:0005829">
    <property type="term" value="C:cytosol"/>
    <property type="evidence" value="ECO:0007669"/>
    <property type="project" value="TreeGrafter"/>
</dbReference>
<dbReference type="GO" id="GO:0003700">
    <property type="term" value="F:DNA-binding transcription factor activity"/>
    <property type="evidence" value="ECO:0007669"/>
    <property type="project" value="TreeGrafter"/>
</dbReference>
<dbReference type="InterPro" id="IPR000944">
    <property type="entry name" value="Tscrpt_reg_Rrf2"/>
</dbReference>
<dbReference type="RefSeq" id="WP_041121717.1">
    <property type="nucleotide sequence ID" value="NZ_JXRQ01000015.1"/>
</dbReference>
<dbReference type="Pfam" id="PF02082">
    <property type="entry name" value="Rrf2"/>
    <property type="match status" value="1"/>
</dbReference>
<dbReference type="AlphaFoldDB" id="A0A0C2VRS4"/>
<dbReference type="PANTHER" id="PTHR33221:SF9">
    <property type="entry name" value="RRF2 FAMILY PROTEIN"/>
    <property type="match status" value="1"/>
</dbReference>
<dbReference type="SUPFAM" id="SSF46785">
    <property type="entry name" value="Winged helix' DNA-binding domain"/>
    <property type="match status" value="1"/>
</dbReference>
<dbReference type="Proteomes" id="UP000031950">
    <property type="component" value="Unassembled WGS sequence"/>
</dbReference>
<dbReference type="InterPro" id="IPR036390">
    <property type="entry name" value="WH_DNA-bd_sf"/>
</dbReference>
<evidence type="ECO:0000313" key="1">
    <source>
        <dbReference type="EMBL" id="KIL51622.1"/>
    </source>
</evidence>
<sequence length="165" mass="18241">MKLTNGVEQAICILVLLATQEKQIPVATDVISKKLEVSPSYLKKIMRKLVVRGIIKSVPGSKGGVTLAKDPAAITMLDIVEAMEGEMKMFPDNGLIEKVFSDRDNAGRGQEIIRNVFQGADQQLIEYFSSITGEDLLKQGFGDMETPHLNWNELTEDEEKSGETK</sequence>
<dbReference type="OrthoDB" id="9808360at2"/>
<evidence type="ECO:0000313" key="2">
    <source>
        <dbReference type="Proteomes" id="UP000031950"/>
    </source>
</evidence>
<dbReference type="PANTHER" id="PTHR33221">
    <property type="entry name" value="WINGED HELIX-TURN-HELIX TRANSCRIPTIONAL REGULATOR, RRF2 FAMILY"/>
    <property type="match status" value="1"/>
</dbReference>
<dbReference type="EMBL" id="JXRQ01000015">
    <property type="protein sequence ID" value="KIL51622.1"/>
    <property type="molecule type" value="Genomic_DNA"/>
</dbReference>
<accession>A0A0C2VRS4</accession>
<comment type="caution">
    <text evidence="1">The sequence shown here is derived from an EMBL/GenBank/DDBJ whole genome shotgun (WGS) entry which is preliminary data.</text>
</comment>
<dbReference type="PROSITE" id="PS51197">
    <property type="entry name" value="HTH_RRF2_2"/>
    <property type="match status" value="1"/>
</dbReference>
<protein>
    <submittedName>
        <fullName evidence="1">Rrf2 family transcriptional regulator</fullName>
    </submittedName>
</protein>
<dbReference type="InterPro" id="IPR036388">
    <property type="entry name" value="WH-like_DNA-bd_sf"/>
</dbReference>
<keyword evidence="2" id="KW-1185">Reference proteome</keyword>
<organism evidence="1 2">
    <name type="scientific">Jeotgalibacillus alimentarius</name>
    <dbReference type="NCBI Taxonomy" id="135826"/>
    <lineage>
        <taxon>Bacteria</taxon>
        <taxon>Bacillati</taxon>
        <taxon>Bacillota</taxon>
        <taxon>Bacilli</taxon>
        <taxon>Bacillales</taxon>
        <taxon>Caryophanaceae</taxon>
        <taxon>Jeotgalibacillus</taxon>
    </lineage>
</organism>
<dbReference type="PROSITE" id="PS01332">
    <property type="entry name" value="HTH_RRF2_1"/>
    <property type="match status" value="1"/>
</dbReference>
<dbReference type="PATRIC" id="fig|135826.4.peg.1129"/>
<proteinExistence type="predicted"/>
<reference evidence="1 2" key="1">
    <citation type="submission" date="2015-01" db="EMBL/GenBank/DDBJ databases">
        <title>Genome sequence of Jeotgalibacillus alimentarius.</title>
        <authorList>
            <person name="Goh K.M."/>
            <person name="Chan K.-G."/>
            <person name="Yaakop A.S."/>
            <person name="Ee R."/>
            <person name="Gan H.M."/>
            <person name="Chan C.S."/>
        </authorList>
    </citation>
    <scope>NUCLEOTIDE SEQUENCE [LARGE SCALE GENOMIC DNA]</scope>
    <source>
        <strain evidence="1 2">YKJ-13</strain>
    </source>
</reference>
<dbReference type="InterPro" id="IPR030489">
    <property type="entry name" value="TR_Rrf2-type_CS"/>
</dbReference>
<dbReference type="STRING" id="135826.KP77_11340"/>